<evidence type="ECO:0000313" key="2">
    <source>
        <dbReference type="EMBL" id="MFD2459292.1"/>
    </source>
</evidence>
<protein>
    <submittedName>
        <fullName evidence="2">DUF6924 domain-containing protein</fullName>
    </submittedName>
</protein>
<sequence>MLPEGDGALVIRTDFTHPRAWEELSDLLRGLTSEGLLTEVRVVDDSRYEGMTTQQLLTLVPDGGEYAYLAVADGLTTASAEKRPQDRSVLIVDLDDEEEPGSTFRALVSELASIDANLSLANLDFAEYADAVGEDGVYRGFEVVEHS</sequence>
<reference evidence="3" key="1">
    <citation type="journal article" date="2019" name="Int. J. Syst. Evol. Microbiol.">
        <title>The Global Catalogue of Microorganisms (GCM) 10K type strain sequencing project: providing services to taxonomists for standard genome sequencing and annotation.</title>
        <authorList>
            <consortium name="The Broad Institute Genomics Platform"/>
            <consortium name="The Broad Institute Genome Sequencing Center for Infectious Disease"/>
            <person name="Wu L."/>
            <person name="Ma J."/>
        </authorList>
    </citation>
    <scope>NUCLEOTIDE SEQUENCE [LARGE SCALE GENOMIC DNA]</scope>
    <source>
        <strain evidence="3">CGMCC 4.7643</strain>
    </source>
</reference>
<dbReference type="EMBL" id="JBHUKU010000005">
    <property type="protein sequence ID" value="MFD2459292.1"/>
    <property type="molecule type" value="Genomic_DNA"/>
</dbReference>
<gene>
    <name evidence="2" type="ORF">ACFSYJ_11820</name>
</gene>
<evidence type="ECO:0000313" key="3">
    <source>
        <dbReference type="Proteomes" id="UP001597419"/>
    </source>
</evidence>
<name>A0ABW5GCN7_9PSEU</name>
<comment type="caution">
    <text evidence="2">The sequence shown here is derived from an EMBL/GenBank/DDBJ whole genome shotgun (WGS) entry which is preliminary data.</text>
</comment>
<dbReference type="Pfam" id="PF21962">
    <property type="entry name" value="DUF6924"/>
    <property type="match status" value="1"/>
</dbReference>
<keyword evidence="3" id="KW-1185">Reference proteome</keyword>
<dbReference type="Proteomes" id="UP001597419">
    <property type="component" value="Unassembled WGS sequence"/>
</dbReference>
<organism evidence="2 3">
    <name type="scientific">Amycolatopsis samaneae</name>
    <dbReference type="NCBI Taxonomy" id="664691"/>
    <lineage>
        <taxon>Bacteria</taxon>
        <taxon>Bacillati</taxon>
        <taxon>Actinomycetota</taxon>
        <taxon>Actinomycetes</taxon>
        <taxon>Pseudonocardiales</taxon>
        <taxon>Pseudonocardiaceae</taxon>
        <taxon>Amycolatopsis</taxon>
    </lineage>
</organism>
<dbReference type="InterPro" id="IPR053832">
    <property type="entry name" value="DUF6924"/>
</dbReference>
<evidence type="ECO:0000259" key="1">
    <source>
        <dbReference type="Pfam" id="PF21962"/>
    </source>
</evidence>
<accession>A0ABW5GCN7</accession>
<dbReference type="RefSeq" id="WP_378214255.1">
    <property type="nucleotide sequence ID" value="NZ_BAABHG010000025.1"/>
</dbReference>
<proteinExistence type="predicted"/>
<feature type="domain" description="DUF6924" evidence="1">
    <location>
        <begin position="8"/>
        <end position="141"/>
    </location>
</feature>